<dbReference type="Gene3D" id="3.40.830.10">
    <property type="entry name" value="LigB-like"/>
    <property type="match status" value="1"/>
</dbReference>
<comment type="caution">
    <text evidence="2">The sequence shown here is derived from an EMBL/GenBank/DDBJ whole genome shotgun (WGS) entry which is preliminary data.</text>
</comment>
<dbReference type="Proteomes" id="UP000179164">
    <property type="component" value="Unassembled WGS sequence"/>
</dbReference>
<dbReference type="PANTHER" id="PTHR11060">
    <property type="entry name" value="PROTEIN MEMO1"/>
    <property type="match status" value="1"/>
</dbReference>
<dbReference type="CDD" id="cd07361">
    <property type="entry name" value="MEMO_like"/>
    <property type="match status" value="1"/>
</dbReference>
<dbReference type="PANTHER" id="PTHR11060:SF0">
    <property type="entry name" value="PROTEIN MEMO1"/>
    <property type="match status" value="1"/>
</dbReference>
<reference evidence="2 3" key="1">
    <citation type="journal article" date="2016" name="Nat. Commun.">
        <title>Thousands of microbial genomes shed light on interconnected biogeochemical processes in an aquifer system.</title>
        <authorList>
            <person name="Anantharaman K."/>
            <person name="Brown C.T."/>
            <person name="Hug L.A."/>
            <person name="Sharon I."/>
            <person name="Castelle C.J."/>
            <person name="Probst A.J."/>
            <person name="Thomas B.C."/>
            <person name="Singh A."/>
            <person name="Wilkins M.J."/>
            <person name="Karaoz U."/>
            <person name="Brodie E.L."/>
            <person name="Williams K.H."/>
            <person name="Hubbard S.S."/>
            <person name="Banfield J.F."/>
        </authorList>
    </citation>
    <scope>NUCLEOTIDE SEQUENCE [LARGE SCALE GENOMIC DNA]</scope>
</reference>
<accession>A0A1G2B360</accession>
<dbReference type="AlphaFoldDB" id="A0A1G2B360"/>
<dbReference type="Pfam" id="PF01875">
    <property type="entry name" value="Memo"/>
    <property type="match status" value="1"/>
</dbReference>
<organism evidence="2 3">
    <name type="scientific">Candidatus Kerfeldbacteria bacterium RIFCSPLOWO2_01_FULL_48_11</name>
    <dbReference type="NCBI Taxonomy" id="1798543"/>
    <lineage>
        <taxon>Bacteria</taxon>
        <taxon>Candidatus Kerfeldiibacteriota</taxon>
    </lineage>
</organism>
<name>A0A1G2B360_9BACT</name>
<dbReference type="STRING" id="1798543.A2898_02630"/>
<proteinExistence type="inferred from homology"/>
<sequence length="272" mass="29730">MITPRVEGDTIEVDAPSSVHRAFLMEQSFFDRAYADVSGSREKSAVRGGIVPHHLLASHLIAEFFSRLELSQDPSVVVVIGPNHREIGTDGILISEAAWETPYGRLQPYTEGISSLIQRGVVQADERVFVAEHSISAEVSFIKKSFPEAQVLPIVLMSRATEADLVALASALHEVLPKDALVLASVDFAHYVSSEEADTLDAKSRETLVSFDVEGLASMAVDSPASIYVLMRYLTARNAQKPVILENSNSAKVIGDLTISEVTSYFTMYFLN</sequence>
<comment type="similarity">
    <text evidence="1">Belongs to the MEMO1 family.</text>
</comment>
<evidence type="ECO:0000256" key="1">
    <source>
        <dbReference type="ARBA" id="ARBA00006315"/>
    </source>
</evidence>
<evidence type="ECO:0000313" key="3">
    <source>
        <dbReference type="Proteomes" id="UP000179164"/>
    </source>
</evidence>
<dbReference type="NCBIfam" id="TIGR04336">
    <property type="entry name" value="AmmeMemoSam_B"/>
    <property type="match status" value="1"/>
</dbReference>
<evidence type="ECO:0000313" key="2">
    <source>
        <dbReference type="EMBL" id="OGY83146.1"/>
    </source>
</evidence>
<dbReference type="EMBL" id="MHKE01000015">
    <property type="protein sequence ID" value="OGY83146.1"/>
    <property type="molecule type" value="Genomic_DNA"/>
</dbReference>
<gene>
    <name evidence="2" type="ORF">A2898_02630</name>
</gene>
<dbReference type="InterPro" id="IPR002737">
    <property type="entry name" value="MEMO1_fam"/>
</dbReference>
<protein>
    <submittedName>
        <fullName evidence="2">AmmeMemoRadiSam system protein B</fullName>
    </submittedName>
</protein>